<dbReference type="FunFam" id="2.30.30.60:FF:000001">
    <property type="entry name" value="MscS Mechanosensitive ion channel"/>
    <property type="match status" value="1"/>
</dbReference>
<evidence type="ECO:0000256" key="5">
    <source>
        <dbReference type="ARBA" id="ARBA00022989"/>
    </source>
</evidence>
<reference evidence="8 9" key="1">
    <citation type="submission" date="2018-10" db="EMBL/GenBank/DDBJ databases">
        <authorList>
            <consortium name="Molecular Microbiology and Infection Unit (UMMI)"/>
            <person name="Machado M."/>
        </authorList>
    </citation>
    <scope>NUCLEOTIDE SEQUENCE [LARGE SCALE GENOMIC DNA]</scope>
    <source>
        <strain evidence="8">FMV2238.02</strain>
    </source>
</reference>
<dbReference type="InterPro" id="IPR006685">
    <property type="entry name" value="MscS_channel_2nd"/>
</dbReference>
<dbReference type="GO" id="GO:0008381">
    <property type="term" value="F:mechanosensitive monoatomic ion channel activity"/>
    <property type="evidence" value="ECO:0007669"/>
    <property type="project" value="InterPro"/>
</dbReference>
<dbReference type="PANTHER" id="PTHR30460">
    <property type="entry name" value="MODERATE CONDUCTANCE MECHANOSENSITIVE CHANNEL YBIO"/>
    <property type="match status" value="1"/>
</dbReference>
<protein>
    <submittedName>
        <fullName evidence="8">Putative MscS family protein YkuT</fullName>
    </submittedName>
</protein>
<dbReference type="SUPFAM" id="SSF50182">
    <property type="entry name" value="Sm-like ribonucleoproteins"/>
    <property type="match status" value="1"/>
</dbReference>
<evidence type="ECO:0000313" key="9">
    <source>
        <dbReference type="Proteomes" id="UP000280759"/>
    </source>
</evidence>
<dbReference type="Pfam" id="PF21088">
    <property type="entry name" value="MS_channel_1st"/>
    <property type="match status" value="1"/>
</dbReference>
<keyword evidence="6" id="KW-0472">Membrane</keyword>
<keyword evidence="4" id="KW-0812">Transmembrane</keyword>
<dbReference type="SUPFAM" id="SSF82861">
    <property type="entry name" value="Mechanosensitive channel protein MscS (YggB), transmembrane region"/>
    <property type="match status" value="1"/>
</dbReference>
<keyword evidence="9" id="KW-1185">Reference proteome</keyword>
<accession>A0A2D4DPN3</accession>
<evidence type="ECO:0000256" key="6">
    <source>
        <dbReference type="ARBA" id="ARBA00023136"/>
    </source>
</evidence>
<name>A0A2D4DPN3_STRCB</name>
<dbReference type="InterPro" id="IPR010920">
    <property type="entry name" value="LSM_dom_sf"/>
</dbReference>
<dbReference type="InterPro" id="IPR045276">
    <property type="entry name" value="YbiO_bact"/>
</dbReference>
<organism evidence="8 9">
    <name type="scientific">Streptococcus canis</name>
    <dbReference type="NCBI Taxonomy" id="1329"/>
    <lineage>
        <taxon>Bacteria</taxon>
        <taxon>Bacillati</taxon>
        <taxon>Bacillota</taxon>
        <taxon>Bacilli</taxon>
        <taxon>Lactobacillales</taxon>
        <taxon>Streptococcaceae</taxon>
        <taxon>Streptococcus</taxon>
    </lineage>
</organism>
<evidence type="ECO:0000256" key="3">
    <source>
        <dbReference type="ARBA" id="ARBA00022475"/>
    </source>
</evidence>
<gene>
    <name evidence="8" type="primary">ykuT</name>
    <name evidence="8" type="ORF">FMV2238Y02_18280</name>
</gene>
<evidence type="ECO:0000256" key="4">
    <source>
        <dbReference type="ARBA" id="ARBA00022692"/>
    </source>
</evidence>
<dbReference type="Gene3D" id="2.30.30.60">
    <property type="match status" value="1"/>
</dbReference>
<keyword evidence="3" id="KW-1003">Cell membrane</keyword>
<dbReference type="InterPro" id="IPR023408">
    <property type="entry name" value="MscS_beta-dom_sf"/>
</dbReference>
<dbReference type="Proteomes" id="UP000280759">
    <property type="component" value="Unassembled WGS sequence"/>
</dbReference>
<evidence type="ECO:0000256" key="1">
    <source>
        <dbReference type="ARBA" id="ARBA00004651"/>
    </source>
</evidence>
<evidence type="ECO:0000256" key="7">
    <source>
        <dbReference type="ARBA" id="ARBA00059688"/>
    </source>
</evidence>
<dbReference type="Pfam" id="PF00924">
    <property type="entry name" value="MS_channel_2nd"/>
    <property type="match status" value="1"/>
</dbReference>
<comment type="similarity">
    <text evidence="2">Belongs to the MscS (TC 1.A.23) family.</text>
</comment>
<dbReference type="Gene3D" id="3.30.70.100">
    <property type="match status" value="1"/>
</dbReference>
<dbReference type="OrthoDB" id="9809206at2"/>
<comment type="subcellular location">
    <subcellularLocation>
        <location evidence="1">Cell membrane</location>
        <topology evidence="1">Multi-pass membrane protein</topology>
    </subcellularLocation>
</comment>
<dbReference type="GO" id="GO:0005886">
    <property type="term" value="C:plasma membrane"/>
    <property type="evidence" value="ECO:0007669"/>
    <property type="project" value="UniProtKB-SubCell"/>
</dbReference>
<dbReference type="Gene3D" id="1.10.287.1260">
    <property type="match status" value="1"/>
</dbReference>
<proteinExistence type="inferred from homology"/>
<dbReference type="InterPro" id="IPR011014">
    <property type="entry name" value="MscS_channel_TM-2"/>
</dbReference>
<keyword evidence="5" id="KW-1133">Transmembrane helix</keyword>
<dbReference type="PANTHER" id="PTHR30460:SF0">
    <property type="entry name" value="MODERATE CONDUCTANCE MECHANOSENSITIVE CHANNEL YBIO"/>
    <property type="match status" value="1"/>
</dbReference>
<evidence type="ECO:0000256" key="2">
    <source>
        <dbReference type="ARBA" id="ARBA00008017"/>
    </source>
</evidence>
<dbReference type="InterPro" id="IPR049142">
    <property type="entry name" value="MS_channel_1st"/>
</dbReference>
<comment type="function">
    <text evidence="7">May play a role in resistance to osmotic downshock.</text>
</comment>
<sequence length="281" mass="31630">MTFILHYLEQFHIENISLTIFSKLVSLILLLLFFAVLKRVSNYLFEKTITKSFSYSRQSEARKKTLSKLTHNMLNYVLYFLLIYWILSLFGIPVSSLLAGAGIAGVAIGLGAQGFLSDVVNGFFILFENQFEVGDNVAITGIEGSISGVGIRTTQIRGFDGTLHFIPNRSITVVSNKSRGNMRALIEIPLYSTVDLNQVTRIIEAVNERELPNYPQIVGKPNILGPQTSPNGQFTFRITIFTENGQQFMIYHTFYQFYQEALLKEGIHLPTAISYPITPQP</sequence>
<dbReference type="RefSeq" id="WP_003046591.1">
    <property type="nucleotide sequence ID" value="NZ_BEWZ01000012.1"/>
</dbReference>
<dbReference type="EMBL" id="UXEP01000032">
    <property type="protein sequence ID" value="VDC43329.1"/>
    <property type="molecule type" value="Genomic_DNA"/>
</dbReference>
<dbReference type="GeneID" id="49628035"/>
<evidence type="ECO:0000313" key="8">
    <source>
        <dbReference type="EMBL" id="VDC43329.1"/>
    </source>
</evidence>
<dbReference type="AlphaFoldDB" id="A0A2D4DPN3"/>